<dbReference type="PROSITE" id="PS50005">
    <property type="entry name" value="TPR"/>
    <property type="match status" value="1"/>
</dbReference>
<dbReference type="Gene3D" id="1.25.40.10">
    <property type="entry name" value="Tetratricopeptide repeat domain"/>
    <property type="match status" value="1"/>
</dbReference>
<dbReference type="OrthoDB" id="4485518at2"/>
<dbReference type="InterPro" id="IPR019734">
    <property type="entry name" value="TPR_rpt"/>
</dbReference>
<evidence type="ECO:0000313" key="4">
    <source>
        <dbReference type="Proteomes" id="UP000244978"/>
    </source>
</evidence>
<gene>
    <name evidence="3" type="ORF">DF220_13180</name>
</gene>
<keyword evidence="2" id="KW-0812">Transmembrane</keyword>
<sequence>MGVIVMAALLLLYIVAVGRLALVMMQSGDGVVIAMGVALAILPLLALWGMLSEILFGLRSERLLSKLEEAGDAPDDAVPVHVSGRPDRAAADAAFPRYQAEVEAQPESWQAWLRLGVAYDACGDRRRARSSVRRAIALERSSR</sequence>
<evidence type="ECO:0000313" key="3">
    <source>
        <dbReference type="EMBL" id="PWB96397.1"/>
    </source>
</evidence>
<keyword evidence="4" id="KW-1185">Reference proteome</keyword>
<keyword evidence="1" id="KW-0802">TPR repeat</keyword>
<dbReference type="AlphaFoldDB" id="A0A2U1SXN5"/>
<evidence type="ECO:0000256" key="1">
    <source>
        <dbReference type="PROSITE-ProRule" id="PRU00339"/>
    </source>
</evidence>
<name>A0A2U1SXN5_9MICO</name>
<keyword evidence="2" id="KW-1133">Transmembrane helix</keyword>
<proteinExistence type="predicted"/>
<dbReference type="InterPro" id="IPR011990">
    <property type="entry name" value="TPR-like_helical_dom_sf"/>
</dbReference>
<evidence type="ECO:0000256" key="2">
    <source>
        <dbReference type="SAM" id="Phobius"/>
    </source>
</evidence>
<accession>A0A2U1SXN5</accession>
<dbReference type="Proteomes" id="UP000244978">
    <property type="component" value="Unassembled WGS sequence"/>
</dbReference>
<protein>
    <submittedName>
        <fullName evidence="3">Uncharacterized protein</fullName>
    </submittedName>
</protein>
<keyword evidence="2" id="KW-0472">Membrane</keyword>
<feature type="transmembrane region" description="Helical" evidence="2">
    <location>
        <begin position="31"/>
        <end position="56"/>
    </location>
</feature>
<organism evidence="3 4">
    <name type="scientific">Homoserinimonas hongtaonis</name>
    <dbReference type="NCBI Taxonomy" id="2079791"/>
    <lineage>
        <taxon>Bacteria</taxon>
        <taxon>Bacillati</taxon>
        <taxon>Actinomycetota</taxon>
        <taxon>Actinomycetes</taxon>
        <taxon>Micrococcales</taxon>
        <taxon>Microbacteriaceae</taxon>
        <taxon>Homoserinimonas</taxon>
    </lineage>
</organism>
<comment type="caution">
    <text evidence="3">The sequence shown here is derived from an EMBL/GenBank/DDBJ whole genome shotgun (WGS) entry which is preliminary data.</text>
</comment>
<reference evidence="4" key="1">
    <citation type="submission" date="2018-04" db="EMBL/GenBank/DDBJ databases">
        <authorList>
            <person name="Liu S."/>
            <person name="Wang Z."/>
            <person name="Li J."/>
        </authorList>
    </citation>
    <scope>NUCLEOTIDE SEQUENCE [LARGE SCALE GENOMIC DNA]</scope>
    <source>
        <strain evidence="4">S1194</strain>
    </source>
</reference>
<dbReference type="EMBL" id="QEEX01000002">
    <property type="protein sequence ID" value="PWB96397.1"/>
    <property type="molecule type" value="Genomic_DNA"/>
</dbReference>
<dbReference type="SUPFAM" id="SSF48452">
    <property type="entry name" value="TPR-like"/>
    <property type="match status" value="1"/>
</dbReference>
<dbReference type="KEGG" id="salc:C2138_04470"/>
<feature type="repeat" description="TPR" evidence="1">
    <location>
        <begin position="109"/>
        <end position="142"/>
    </location>
</feature>